<reference evidence="2" key="1">
    <citation type="journal article" date="2010" name="Environ. Microbiol.">
        <title>A blueprint of ectoine metabolism from the genome of the industrial producer Halomonas elongata DSM 2581(T).</title>
        <authorList>
            <person name="Schwibbert K."/>
            <person name="Marin-Sanguino A."/>
            <person name="Bagyan I."/>
            <person name="Heidrich G."/>
            <person name="Lentzen G."/>
            <person name="Seitz H."/>
            <person name="Rampp M."/>
            <person name="Schuster S.C."/>
            <person name="Klenk H.P."/>
            <person name="Pfeiffer F."/>
            <person name="Oesterhelt D."/>
            <person name="Kunte H.J."/>
        </authorList>
    </citation>
    <scope>NUCLEOTIDE SEQUENCE</scope>
    <source>
        <strain evidence="2">Type strain: DSM 2581</strain>
    </source>
</reference>
<keyword evidence="1" id="KW-0472">Membrane</keyword>
<dbReference type="EMBL" id="CP139472">
    <property type="protein sequence ID" value="WPU45638.1"/>
    <property type="molecule type" value="Genomic_DNA"/>
</dbReference>
<organism evidence="2 4">
    <name type="scientific">Halomonas elongata (strain ATCC 33173 / DSM 2581 / NBRC 15536 / NCIMB 2198 / 1H9)</name>
    <dbReference type="NCBI Taxonomy" id="768066"/>
    <lineage>
        <taxon>Bacteria</taxon>
        <taxon>Pseudomonadati</taxon>
        <taxon>Pseudomonadota</taxon>
        <taxon>Gammaproteobacteria</taxon>
        <taxon>Oceanospirillales</taxon>
        <taxon>Halomonadaceae</taxon>
        <taxon>Halomonas</taxon>
    </lineage>
</organism>
<reference evidence="3 5" key="4">
    <citation type="submission" date="2023-11" db="EMBL/GenBank/DDBJ databases">
        <title>MicrobeMod: A computational toolkit for identifying prokaryotic methylation and restriction-modification with nanopore sequencing.</title>
        <authorList>
            <person name="Crits-Christoph A."/>
            <person name="Kang S.C."/>
            <person name="Lee H."/>
            <person name="Ostrov N."/>
        </authorList>
    </citation>
    <scope>NUCLEOTIDE SEQUENCE [LARGE SCALE GENOMIC DNA]</scope>
    <source>
        <strain evidence="3 5">ATCC 33173</strain>
    </source>
</reference>
<feature type="transmembrane region" description="Helical" evidence="1">
    <location>
        <begin position="87"/>
        <end position="106"/>
    </location>
</feature>
<feature type="transmembrane region" description="Helical" evidence="1">
    <location>
        <begin position="225"/>
        <end position="242"/>
    </location>
</feature>
<feature type="transmembrane region" description="Helical" evidence="1">
    <location>
        <begin position="51"/>
        <end position="75"/>
    </location>
</feature>
<evidence type="ECO:0000313" key="4">
    <source>
        <dbReference type="Proteomes" id="UP000008707"/>
    </source>
</evidence>
<dbReference type="GeneID" id="91010550"/>
<reference evidence="2" key="2">
    <citation type="submission" date="2010-05" db="EMBL/GenBank/DDBJ databases">
        <title>Revision and reannotation of the Halomonas elongata DSM 2581(T) genome.</title>
        <authorList>
            <person name="Pfeiffer F."/>
            <person name="Bagyan I."/>
            <person name="Alfaro-Espinoza G."/>
            <person name="Zamora-Lagos M.A."/>
            <person name="Habermann B."/>
            <person name="Oesterhelt D."/>
            <person name="Kunte H.J."/>
        </authorList>
    </citation>
    <scope>NUCLEOTIDE SEQUENCE</scope>
    <source>
        <strain evidence="2">Type strain: DSM 2581</strain>
    </source>
</reference>
<dbReference type="AlphaFoldDB" id="E1V5B2"/>
<accession>E1V5B2</accession>
<feature type="transmembrane region" description="Helical" evidence="1">
    <location>
        <begin position="180"/>
        <end position="213"/>
    </location>
</feature>
<dbReference type="Proteomes" id="UP001322512">
    <property type="component" value="Chromosome"/>
</dbReference>
<proteinExistence type="predicted"/>
<dbReference type="InterPro" id="IPR018688">
    <property type="entry name" value="PpoB2-like"/>
</dbReference>
<dbReference type="KEGG" id="hel:HELO_3183"/>
<keyword evidence="1" id="KW-0812">Transmembrane</keyword>
<reference evidence="4" key="3">
    <citation type="journal article" date="2011" name="Environ. Microbiol.">
        <title>A blueprint of ectoine metabolism from the genome of the industrial producer Halomonas elongata DSM 2581(T).</title>
        <authorList>
            <person name="Schwibbert K."/>
            <person name="Marin-Sanguino A."/>
            <person name="Bagyan I."/>
            <person name="Heidrich G."/>
            <person name="Lentzen G."/>
            <person name="Seitz H."/>
            <person name="Rampp M."/>
            <person name="Schuster S.C."/>
            <person name="Klenk H.P."/>
            <person name="Pfeiffer F."/>
            <person name="Oesterhelt D."/>
            <person name="Kunte H.J."/>
        </authorList>
    </citation>
    <scope>NUCLEOTIDE SEQUENCE [LARGE SCALE GENOMIC DNA]</scope>
    <source>
        <strain evidence="4">ATCC 33173 / DSM 2581 / NBRC 15536 / NCIMB 2198 / 1H9</strain>
    </source>
</reference>
<feature type="transmembrane region" description="Helical" evidence="1">
    <location>
        <begin position="126"/>
        <end position="147"/>
    </location>
</feature>
<name>E1V5B2_HALED</name>
<dbReference type="STRING" id="768066.HELO_3183"/>
<gene>
    <name evidence="2" type="ordered locus">HELO_3183</name>
    <name evidence="3" type="ORF">SR933_10210</name>
</gene>
<evidence type="ECO:0000256" key="1">
    <source>
        <dbReference type="SAM" id="Phobius"/>
    </source>
</evidence>
<dbReference type="OrthoDB" id="980055at2"/>
<keyword evidence="5" id="KW-1185">Reference proteome</keyword>
<dbReference type="HOGENOM" id="CLU_065506_2_0_6"/>
<evidence type="ECO:0000313" key="5">
    <source>
        <dbReference type="Proteomes" id="UP001322512"/>
    </source>
</evidence>
<feature type="transmembrane region" description="Helical" evidence="1">
    <location>
        <begin position="12"/>
        <end position="31"/>
    </location>
</feature>
<dbReference type="eggNOG" id="COG5486">
    <property type="taxonomic scope" value="Bacteria"/>
</dbReference>
<evidence type="ECO:0000313" key="2">
    <source>
        <dbReference type="EMBL" id="CBV43067.1"/>
    </source>
</evidence>
<dbReference type="Proteomes" id="UP000008707">
    <property type="component" value="Chromosome"/>
</dbReference>
<dbReference type="RefSeq" id="WP_013332939.1">
    <property type="nucleotide sequence ID" value="NC_014532.2"/>
</dbReference>
<keyword evidence="1" id="KW-1133">Transmembrane helix</keyword>
<protein>
    <submittedName>
        <fullName evidence="2">DUF2182 domain protein</fullName>
    </submittedName>
    <submittedName>
        <fullName evidence="3">DUF2182 domain-containing protein</fullName>
    </submittedName>
</protein>
<dbReference type="EMBL" id="FN869568">
    <property type="protein sequence ID" value="CBV43067.1"/>
    <property type="molecule type" value="Genomic_DNA"/>
</dbReference>
<dbReference type="Pfam" id="PF09948">
    <property type="entry name" value="PpoB2"/>
    <property type="match status" value="1"/>
</dbReference>
<sequence length="243" mass="26351">MPTVPLQALRHSQALLLACLILASLLSWWYLVRMAEGMPTLDTPMAFQPWATFSMWMVMMVGMMLPGATPGILMFATARPRSGTGGALPYLFTLGYLLVWAGYAALATAAQWGLHALGLLTPSQALSGHLLAGVLLMAAGIFQWTPWKQACLRYCRSPLGMLAEGFPDKRHRALLAGLRLGFYCAGCCWALMALMFVGGVMSLACMALLTLVILLEKVIAPWKRLDDTLGLVLVAGGGWLLFM</sequence>
<evidence type="ECO:0000313" key="3">
    <source>
        <dbReference type="EMBL" id="WPU45638.1"/>
    </source>
</evidence>